<evidence type="ECO:0000256" key="7">
    <source>
        <dbReference type="ARBA" id="ARBA00023014"/>
    </source>
</evidence>
<keyword evidence="4" id="KW-0479">Metal-binding</keyword>
<gene>
    <name evidence="11" type="ORF">A6M21_01940</name>
</gene>
<dbReference type="PROSITE" id="PS00198">
    <property type="entry name" value="4FE4S_FER_1"/>
    <property type="match status" value="1"/>
</dbReference>
<comment type="caution">
    <text evidence="11">The sequence shown here is derived from an EMBL/GenBank/DDBJ whole genome shotgun (WGS) entry which is preliminary data.</text>
</comment>
<evidence type="ECO:0000259" key="9">
    <source>
        <dbReference type="PROSITE" id="PS51379"/>
    </source>
</evidence>
<dbReference type="InterPro" id="IPR050157">
    <property type="entry name" value="PSI_iron-sulfur_center"/>
</dbReference>
<dbReference type="CDD" id="cd00207">
    <property type="entry name" value="fer2"/>
    <property type="match status" value="1"/>
</dbReference>
<feature type="domain" description="4Fe-4S ferredoxin-type" evidence="9">
    <location>
        <begin position="185"/>
        <end position="214"/>
    </location>
</feature>
<proteinExistence type="predicted"/>
<dbReference type="AlphaFoldDB" id="A0A1B7LKH8"/>
<dbReference type="PROSITE" id="PS51379">
    <property type="entry name" value="4FE4S_FER_2"/>
    <property type="match status" value="2"/>
</dbReference>
<dbReference type="Pfam" id="PF12837">
    <property type="entry name" value="Fer4_6"/>
    <property type="match status" value="1"/>
</dbReference>
<accession>A0A1B7LKH8</accession>
<feature type="domain" description="4Fe-4S ferredoxin-type" evidence="9">
    <location>
        <begin position="143"/>
        <end position="175"/>
    </location>
</feature>
<dbReference type="InterPro" id="IPR017900">
    <property type="entry name" value="4Fe4S_Fe_S_CS"/>
</dbReference>
<dbReference type="Gene3D" id="3.30.70.20">
    <property type="match status" value="1"/>
</dbReference>
<dbReference type="GO" id="GO:0051539">
    <property type="term" value="F:4 iron, 4 sulfur cluster binding"/>
    <property type="evidence" value="ECO:0007669"/>
    <property type="project" value="UniProtKB-KW"/>
</dbReference>
<dbReference type="PROSITE" id="PS51839">
    <property type="entry name" value="4FE4S_HC3"/>
    <property type="match status" value="1"/>
</dbReference>
<dbReference type="GO" id="GO:0046872">
    <property type="term" value="F:metal ion binding"/>
    <property type="evidence" value="ECO:0007669"/>
    <property type="project" value="UniProtKB-KW"/>
</dbReference>
<dbReference type="InterPro" id="IPR019574">
    <property type="entry name" value="NADH_UbQ_OxRdtase_Gsu_4Fe4S-bd"/>
</dbReference>
<dbReference type="SUPFAM" id="SSF54862">
    <property type="entry name" value="4Fe-4S ferredoxins"/>
    <property type="match status" value="1"/>
</dbReference>
<dbReference type="Pfam" id="PF00037">
    <property type="entry name" value="Fer4"/>
    <property type="match status" value="1"/>
</dbReference>
<evidence type="ECO:0000256" key="3">
    <source>
        <dbReference type="ARBA" id="ARBA00022485"/>
    </source>
</evidence>
<sequence>MSGEVTLTIDGREITVREGEKLLWAALDNGIYIPHLCADRKEEKPDAACRLCFVEIEGRPQPVTACSEPVAAGMVVNTRSERVDRLAGTAFELLLSSHRLDCGKCAANRSCALQKIARERKFKLKVTRLRTLDRNLPVDDSSPVVTYDPNKCVLCGHCVRACRRQGGGVLGFAGRGFERRVTTFGGASLAAAGCSGCGACAAACPVGALTAKNVRLPNAGAKR</sequence>
<evidence type="ECO:0000256" key="2">
    <source>
        <dbReference type="ARBA" id="ARBA00013529"/>
    </source>
</evidence>
<evidence type="ECO:0000256" key="1">
    <source>
        <dbReference type="ARBA" id="ARBA00003532"/>
    </source>
</evidence>
<organism evidence="11 12">
    <name type="scientific">Desulfotomaculum copahuensis</name>
    <dbReference type="NCBI Taxonomy" id="1838280"/>
    <lineage>
        <taxon>Bacteria</taxon>
        <taxon>Bacillati</taxon>
        <taxon>Bacillota</taxon>
        <taxon>Clostridia</taxon>
        <taxon>Eubacteriales</taxon>
        <taxon>Desulfotomaculaceae</taxon>
        <taxon>Desulfotomaculum</taxon>
    </lineage>
</organism>
<dbReference type="InterPro" id="IPR036010">
    <property type="entry name" value="2Fe-2S_ferredoxin-like_sf"/>
</dbReference>
<keyword evidence="3" id="KW-0004">4Fe-4S</keyword>
<feature type="domain" description="4Fe-4S His(Cys)3-ligated-type" evidence="10">
    <location>
        <begin position="82"/>
        <end position="121"/>
    </location>
</feature>
<evidence type="ECO:0000313" key="11">
    <source>
        <dbReference type="EMBL" id="OAT87076.1"/>
    </source>
</evidence>
<dbReference type="RefSeq" id="WP_066665815.1">
    <property type="nucleotide sequence ID" value="NZ_LYVF01000002.1"/>
</dbReference>
<dbReference type="GO" id="GO:0016491">
    <property type="term" value="F:oxidoreductase activity"/>
    <property type="evidence" value="ECO:0007669"/>
    <property type="project" value="InterPro"/>
</dbReference>
<dbReference type="FunFam" id="3.30.70.20:FF:000035">
    <property type="entry name" value="Iron hydrogenase 1"/>
    <property type="match status" value="1"/>
</dbReference>
<evidence type="ECO:0000256" key="6">
    <source>
        <dbReference type="ARBA" id="ARBA00023004"/>
    </source>
</evidence>
<dbReference type="PROSITE" id="PS51085">
    <property type="entry name" value="2FE2S_FER_2"/>
    <property type="match status" value="1"/>
</dbReference>
<feature type="domain" description="2Fe-2S ferredoxin-type" evidence="8">
    <location>
        <begin position="3"/>
        <end position="82"/>
    </location>
</feature>
<dbReference type="STRING" id="1838280.A6M21_01940"/>
<name>A0A1B7LKH8_9FIRM</name>
<keyword evidence="6" id="KW-0408">Iron</keyword>
<dbReference type="Pfam" id="PF13510">
    <property type="entry name" value="Fer2_4"/>
    <property type="match status" value="1"/>
</dbReference>
<keyword evidence="12" id="KW-1185">Reference proteome</keyword>
<dbReference type="InterPro" id="IPR001041">
    <property type="entry name" value="2Fe-2S_ferredoxin-type"/>
</dbReference>
<dbReference type="Gene3D" id="3.10.20.740">
    <property type="match status" value="1"/>
</dbReference>
<evidence type="ECO:0000256" key="5">
    <source>
        <dbReference type="ARBA" id="ARBA00022737"/>
    </source>
</evidence>
<dbReference type="PANTHER" id="PTHR24960">
    <property type="entry name" value="PHOTOSYSTEM I IRON-SULFUR CENTER-RELATED"/>
    <property type="match status" value="1"/>
</dbReference>
<evidence type="ECO:0000259" key="10">
    <source>
        <dbReference type="PROSITE" id="PS51839"/>
    </source>
</evidence>
<comment type="function">
    <text evidence="1">Ferredoxins are iron-sulfur proteins that transfer electrons in a wide variety of metabolic reactions.</text>
</comment>
<dbReference type="SUPFAM" id="SSF54292">
    <property type="entry name" value="2Fe-2S ferredoxin-like"/>
    <property type="match status" value="1"/>
</dbReference>
<evidence type="ECO:0000259" key="8">
    <source>
        <dbReference type="PROSITE" id="PS51085"/>
    </source>
</evidence>
<dbReference type="Proteomes" id="UP000078532">
    <property type="component" value="Unassembled WGS sequence"/>
</dbReference>
<dbReference type="PANTHER" id="PTHR24960:SF84">
    <property type="entry name" value="HYDROGENASE SUBUNIT"/>
    <property type="match status" value="1"/>
</dbReference>
<dbReference type="OrthoDB" id="9803192at2"/>
<protein>
    <recommendedName>
        <fullName evidence="2">Ferredoxin</fullName>
    </recommendedName>
</protein>
<evidence type="ECO:0000313" key="12">
    <source>
        <dbReference type="Proteomes" id="UP000078532"/>
    </source>
</evidence>
<reference evidence="11 12" key="1">
    <citation type="submission" date="2016-04" db="EMBL/GenBank/DDBJ databases">
        <authorList>
            <person name="Evans L.H."/>
            <person name="Alamgir A."/>
            <person name="Owens N."/>
            <person name="Weber N.D."/>
            <person name="Virtaneva K."/>
            <person name="Barbian K."/>
            <person name="Babar A."/>
            <person name="Rosenke K."/>
        </authorList>
    </citation>
    <scope>NUCLEOTIDE SEQUENCE [LARGE SCALE GENOMIC DNA]</scope>
    <source>
        <strain evidence="11 12">LMa1</strain>
    </source>
</reference>
<keyword evidence="7" id="KW-0411">Iron-sulfur</keyword>
<dbReference type="InterPro" id="IPR017896">
    <property type="entry name" value="4Fe4S_Fe-S-bd"/>
</dbReference>
<dbReference type="Pfam" id="PF10588">
    <property type="entry name" value="NADH-G_4Fe-4S_3"/>
    <property type="match status" value="1"/>
</dbReference>
<keyword evidence="5" id="KW-0677">Repeat</keyword>
<evidence type="ECO:0000256" key="4">
    <source>
        <dbReference type="ARBA" id="ARBA00022723"/>
    </source>
</evidence>
<dbReference type="EMBL" id="LYVF01000002">
    <property type="protein sequence ID" value="OAT87076.1"/>
    <property type="molecule type" value="Genomic_DNA"/>
</dbReference>